<sequence length="143" mass="16283">MQRTDIALKTLIGLKRANDMIDKIIRNDVKSYGLNITEFAVLELLYNKGEHSIQRIQERILIASSSTTYVVQKLEEKGLLQRRQCEKDRRVSYAALTDKGQALMTQIFPQHAKAIEAAFSELTTEELNTLQQTLKTLSTPTDN</sequence>
<dbReference type="SMART" id="SM00347">
    <property type="entry name" value="HTH_MARR"/>
    <property type="match status" value="1"/>
</dbReference>
<dbReference type="AlphaFoldDB" id="A0A9X1DXC9"/>
<dbReference type="Pfam" id="PF01047">
    <property type="entry name" value="MarR"/>
    <property type="match status" value="1"/>
</dbReference>
<dbReference type="PROSITE" id="PS50995">
    <property type="entry name" value="HTH_MARR_2"/>
    <property type="match status" value="1"/>
</dbReference>
<accession>A0A9X1DXC9</accession>
<gene>
    <name evidence="5" type="ORF">HR081_04065</name>
    <name evidence="6" type="ORF">RCO12_09590</name>
</gene>
<dbReference type="GO" id="GO:0003677">
    <property type="term" value="F:DNA binding"/>
    <property type="evidence" value="ECO:0007669"/>
    <property type="project" value="UniProtKB-KW"/>
</dbReference>
<dbReference type="Proteomes" id="UP000524893">
    <property type="component" value="Unassembled WGS sequence"/>
</dbReference>
<dbReference type="Gene3D" id="1.10.10.10">
    <property type="entry name" value="Winged helix-like DNA-binding domain superfamily/Winged helix DNA-binding domain"/>
    <property type="match status" value="1"/>
</dbReference>
<comment type="caution">
    <text evidence="5">The sequence shown here is derived from an EMBL/GenBank/DDBJ whole genome shotgun (WGS) entry which is preliminary data.</text>
</comment>
<evidence type="ECO:0000313" key="8">
    <source>
        <dbReference type="Proteomes" id="UP001255050"/>
    </source>
</evidence>
<reference evidence="6 8" key="2">
    <citation type="submission" date="2023-08" db="EMBL/GenBank/DDBJ databases">
        <title>Whole genome sequencing of Staphylococcus coagulans NN-2474.</title>
        <authorList>
            <person name="Kropotov V.S."/>
            <person name="Boriskina E.V."/>
            <person name="Gordinskaya N.A."/>
            <person name="Shkurkina I.S."/>
            <person name="Kryazhev D.V."/>
            <person name="Alekseeva A.E."/>
            <person name="Makhova M.A."/>
        </authorList>
    </citation>
    <scope>NUCLEOTIDE SEQUENCE [LARGE SCALE GENOMIC DNA]</scope>
    <source>
        <strain evidence="6 8">NN-2474</strain>
    </source>
</reference>
<dbReference type="GO" id="GO:0003700">
    <property type="term" value="F:DNA-binding transcription factor activity"/>
    <property type="evidence" value="ECO:0007669"/>
    <property type="project" value="InterPro"/>
</dbReference>
<dbReference type="EMBL" id="JAVJGV010000051">
    <property type="protein sequence ID" value="MDR5603680.1"/>
    <property type="molecule type" value="Genomic_DNA"/>
</dbReference>
<dbReference type="InterPro" id="IPR036390">
    <property type="entry name" value="WH_DNA-bd_sf"/>
</dbReference>
<dbReference type="EMBL" id="JABTCN010000007">
    <property type="protein sequence ID" value="MBA8776099.1"/>
    <property type="molecule type" value="Genomic_DNA"/>
</dbReference>
<evidence type="ECO:0000313" key="6">
    <source>
        <dbReference type="EMBL" id="MDR5603680.1"/>
    </source>
</evidence>
<dbReference type="InterPro" id="IPR000835">
    <property type="entry name" value="HTH_MarR-typ"/>
</dbReference>
<evidence type="ECO:0000259" key="4">
    <source>
        <dbReference type="PROSITE" id="PS50995"/>
    </source>
</evidence>
<dbReference type="PRINTS" id="PR00598">
    <property type="entry name" value="HTHMARR"/>
</dbReference>
<evidence type="ECO:0000256" key="1">
    <source>
        <dbReference type="ARBA" id="ARBA00023015"/>
    </source>
</evidence>
<dbReference type="PANTHER" id="PTHR42756:SF1">
    <property type="entry name" value="TRANSCRIPTIONAL REPRESSOR OF EMRAB OPERON"/>
    <property type="match status" value="1"/>
</dbReference>
<name>A0A9X1DXC9_9STAP</name>
<dbReference type="InterPro" id="IPR036388">
    <property type="entry name" value="WH-like_DNA-bd_sf"/>
</dbReference>
<dbReference type="Proteomes" id="UP001255050">
    <property type="component" value="Unassembled WGS sequence"/>
</dbReference>
<keyword evidence="3" id="KW-0804">Transcription</keyword>
<reference evidence="5 7" key="1">
    <citation type="journal article" date="2020" name="Access Microbiol">
        <title>Isolation and genome sequencing of Staphylococcus schleiferi subspecies coagulans from Antarctic seals.</title>
        <authorList>
            <person name="Foster G."/>
            <person name="Robb A."/>
            <person name="Paterson G.K."/>
        </authorList>
    </citation>
    <scope>NUCLEOTIDE SEQUENCE [LARGE SCALE GENOMIC DNA]</scope>
    <source>
        <strain evidence="5 7">M615/02/4</strain>
    </source>
</reference>
<proteinExistence type="predicted"/>
<keyword evidence="2" id="KW-0238">DNA-binding</keyword>
<organism evidence="5 7">
    <name type="scientific">Staphylococcus coagulans</name>
    <dbReference type="NCBI Taxonomy" id="74706"/>
    <lineage>
        <taxon>Bacteria</taxon>
        <taxon>Bacillati</taxon>
        <taxon>Bacillota</taxon>
        <taxon>Bacilli</taxon>
        <taxon>Bacillales</taxon>
        <taxon>Staphylococcaceae</taxon>
        <taxon>Staphylococcus</taxon>
    </lineage>
</organism>
<feature type="domain" description="HTH marR-type" evidence="4">
    <location>
        <begin position="1"/>
        <end position="139"/>
    </location>
</feature>
<dbReference type="SUPFAM" id="SSF46785">
    <property type="entry name" value="Winged helix' DNA-binding domain"/>
    <property type="match status" value="1"/>
</dbReference>
<evidence type="ECO:0000313" key="5">
    <source>
        <dbReference type="EMBL" id="MBA8776099.1"/>
    </source>
</evidence>
<dbReference type="RefSeq" id="WP_050331901.1">
    <property type="nucleotide sequence ID" value="NZ_CP092965.1"/>
</dbReference>
<dbReference type="PANTHER" id="PTHR42756">
    <property type="entry name" value="TRANSCRIPTIONAL REGULATOR, MARR"/>
    <property type="match status" value="1"/>
</dbReference>
<protein>
    <submittedName>
        <fullName evidence="5">MarR family transcriptional regulator</fullName>
    </submittedName>
</protein>
<evidence type="ECO:0000313" key="7">
    <source>
        <dbReference type="Proteomes" id="UP000524893"/>
    </source>
</evidence>
<keyword evidence="8" id="KW-1185">Reference proteome</keyword>
<evidence type="ECO:0000256" key="3">
    <source>
        <dbReference type="ARBA" id="ARBA00023163"/>
    </source>
</evidence>
<evidence type="ECO:0000256" key="2">
    <source>
        <dbReference type="ARBA" id="ARBA00023125"/>
    </source>
</evidence>
<dbReference type="GeneID" id="72413092"/>
<keyword evidence="1" id="KW-0805">Transcription regulation</keyword>